<reference evidence="7 8" key="1">
    <citation type="journal article" date="2012" name="PLoS Pathog.">
        <title>Diverse lifestyles and strategies of plant pathogenesis encoded in the genomes of eighteen Dothideomycetes fungi.</title>
        <authorList>
            <person name="Ohm R.A."/>
            <person name="Feau N."/>
            <person name="Henrissat B."/>
            <person name="Schoch C.L."/>
            <person name="Horwitz B.A."/>
            <person name="Barry K.W."/>
            <person name="Condon B.J."/>
            <person name="Copeland A.C."/>
            <person name="Dhillon B."/>
            <person name="Glaser F."/>
            <person name="Hesse C.N."/>
            <person name="Kosti I."/>
            <person name="LaButti K."/>
            <person name="Lindquist E.A."/>
            <person name="Lucas S."/>
            <person name="Salamov A.A."/>
            <person name="Bradshaw R.E."/>
            <person name="Ciuffetti L."/>
            <person name="Hamelin R.C."/>
            <person name="Kema G.H.J."/>
            <person name="Lawrence C."/>
            <person name="Scott J.A."/>
            <person name="Spatafora J.W."/>
            <person name="Turgeon B.G."/>
            <person name="de Wit P.J.G.M."/>
            <person name="Zhong S."/>
            <person name="Goodwin S.B."/>
            <person name="Grigoriev I.V."/>
        </authorList>
    </citation>
    <scope>NUCLEOTIDE SEQUENCE [LARGE SCALE GENOMIC DNA]</scope>
    <source>
        <strain evidence="7 8">SO2202</strain>
    </source>
</reference>
<dbReference type="AlphaFoldDB" id="M3B1A0"/>
<dbReference type="InterPro" id="IPR011683">
    <property type="entry name" value="Glyco_hydro_53"/>
</dbReference>
<evidence type="ECO:0000313" key="7">
    <source>
        <dbReference type="EMBL" id="EMF13557.1"/>
    </source>
</evidence>
<evidence type="ECO:0000256" key="3">
    <source>
        <dbReference type="ARBA" id="ARBA00012556"/>
    </source>
</evidence>
<dbReference type="EC" id="3.2.1.89" evidence="3 6"/>
<keyword evidence="4 6" id="KW-0378">Hydrolase</keyword>
<feature type="chain" id="PRO_5005140302" description="Arabinogalactan endo-beta-1,4-galactanase" evidence="6">
    <location>
        <begin position="25"/>
        <end position="363"/>
    </location>
</feature>
<evidence type="ECO:0000256" key="5">
    <source>
        <dbReference type="ARBA" id="ARBA00023295"/>
    </source>
</evidence>
<evidence type="ECO:0000256" key="6">
    <source>
        <dbReference type="RuleBase" id="RU361192"/>
    </source>
</evidence>
<dbReference type="EMBL" id="KB456263">
    <property type="protein sequence ID" value="EMF13557.1"/>
    <property type="molecule type" value="Genomic_DNA"/>
</dbReference>
<keyword evidence="5 6" id="KW-0326">Glycosidase</keyword>
<proteinExistence type="inferred from homology"/>
<dbReference type="OrthoDB" id="110914at2759"/>
<dbReference type="STRING" id="692275.M3B1A0"/>
<dbReference type="HOGENOM" id="CLU_011259_0_0_1"/>
<dbReference type="Gene3D" id="3.20.20.80">
    <property type="entry name" value="Glycosidases"/>
    <property type="match status" value="1"/>
</dbReference>
<protein>
    <recommendedName>
        <fullName evidence="3 6">Arabinogalactan endo-beta-1,4-galactanase</fullName>
        <ecNumber evidence="3 6">3.2.1.89</ecNumber>
    </recommendedName>
</protein>
<name>M3B1A0_SPHMS</name>
<comment type="catalytic activity">
    <reaction evidence="1 6">
        <text>The enzyme specifically hydrolyzes (1-&gt;4)-beta-D-galactosidic linkages in type I arabinogalactans.</text>
        <dbReference type="EC" id="3.2.1.89"/>
    </reaction>
</comment>
<sequence>MFISSPLPLLLLFSPSLFISTTQAALTYKGVDWSSLLVEERAGKIYRNAAGQQQPLEKILQSSGVNAVRQRIWNDPEDGNYNLEYNLELAQRAVESGLDVYLDFHYSDTWADPSHQTTPSAWSSYNIDDLSWAVYNYTLDTMNAFHTANIPLALVSIGNEIRAGMLWPLGSLDSSSSSYSPANVARLLHSASAGIKDSSLTPQPQILVHLDNGWNADTQEWWYDLILSPNNAFTAADYDVQAVSFYPFYNSAATMSALQKSLEGLKGKYGKDVMVVETNWPQKCSKPEVAFPEDVRDLTFSAEGQREWMEEVAGVVEGVGGSGVWYWEPAWLANAGLGSSCENNLMFDAEGRALSSLEVFKSL</sequence>
<organism evidence="7 8">
    <name type="scientific">Sphaerulina musiva (strain SO2202)</name>
    <name type="common">Poplar stem canker fungus</name>
    <name type="synonym">Septoria musiva</name>
    <dbReference type="NCBI Taxonomy" id="692275"/>
    <lineage>
        <taxon>Eukaryota</taxon>
        <taxon>Fungi</taxon>
        <taxon>Dikarya</taxon>
        <taxon>Ascomycota</taxon>
        <taxon>Pezizomycotina</taxon>
        <taxon>Dothideomycetes</taxon>
        <taxon>Dothideomycetidae</taxon>
        <taxon>Mycosphaerellales</taxon>
        <taxon>Mycosphaerellaceae</taxon>
        <taxon>Sphaerulina</taxon>
    </lineage>
</organism>
<gene>
    <name evidence="7" type="ORF">SEPMUDRAFT_163237</name>
</gene>
<dbReference type="GO" id="GO:0045490">
    <property type="term" value="P:pectin catabolic process"/>
    <property type="evidence" value="ECO:0007669"/>
    <property type="project" value="TreeGrafter"/>
</dbReference>
<evidence type="ECO:0000256" key="2">
    <source>
        <dbReference type="ARBA" id="ARBA00010687"/>
    </source>
</evidence>
<evidence type="ECO:0000256" key="1">
    <source>
        <dbReference type="ARBA" id="ARBA00001695"/>
    </source>
</evidence>
<dbReference type="Pfam" id="PF07745">
    <property type="entry name" value="Glyco_hydro_53"/>
    <property type="match status" value="1"/>
</dbReference>
<feature type="signal peptide" evidence="6">
    <location>
        <begin position="1"/>
        <end position="24"/>
    </location>
</feature>
<keyword evidence="6" id="KW-0732">Signal</keyword>
<dbReference type="OMA" id="KYIHDEW"/>
<accession>M3B1A0</accession>
<dbReference type="PANTHER" id="PTHR34983">
    <property type="entry name" value="ARABINOGALACTAN ENDO-BETA-1,4-GALACTANASE A"/>
    <property type="match status" value="1"/>
</dbReference>
<dbReference type="GO" id="GO:0015926">
    <property type="term" value="F:glucosidase activity"/>
    <property type="evidence" value="ECO:0007669"/>
    <property type="project" value="InterPro"/>
</dbReference>
<dbReference type="Proteomes" id="UP000016931">
    <property type="component" value="Unassembled WGS sequence"/>
</dbReference>
<dbReference type="GeneID" id="27905177"/>
<dbReference type="PANTHER" id="PTHR34983:SF1">
    <property type="entry name" value="ARABINOGALACTAN ENDO-BETA-1,4-GALACTANASE A"/>
    <property type="match status" value="1"/>
</dbReference>
<dbReference type="FunFam" id="3.20.20.80:FF:000077">
    <property type="entry name" value="Arabinogalactan endo-beta-1,4-galactanase"/>
    <property type="match status" value="1"/>
</dbReference>
<dbReference type="InterPro" id="IPR017853">
    <property type="entry name" value="GH"/>
</dbReference>
<keyword evidence="8" id="KW-1185">Reference proteome</keyword>
<comment type="similarity">
    <text evidence="2 6">Belongs to the glycosyl hydrolase 53 family.</text>
</comment>
<dbReference type="GO" id="GO:0031218">
    <property type="term" value="F:arabinogalactan endo-1,4-beta-galactosidase activity"/>
    <property type="evidence" value="ECO:0007669"/>
    <property type="project" value="UniProtKB-EC"/>
</dbReference>
<dbReference type="SUPFAM" id="SSF51445">
    <property type="entry name" value="(Trans)glycosidases"/>
    <property type="match status" value="1"/>
</dbReference>
<dbReference type="eggNOG" id="ENOG502QU6R">
    <property type="taxonomic scope" value="Eukaryota"/>
</dbReference>
<evidence type="ECO:0000256" key="4">
    <source>
        <dbReference type="ARBA" id="ARBA00022801"/>
    </source>
</evidence>
<evidence type="ECO:0000313" key="8">
    <source>
        <dbReference type="Proteomes" id="UP000016931"/>
    </source>
</evidence>
<dbReference type="RefSeq" id="XP_016761678.1">
    <property type="nucleotide sequence ID" value="XM_016908040.1"/>
</dbReference>